<comment type="similarity">
    <text evidence="2">Belongs to the carboxylate-amine ligase family. Glutamate--cysteine ligase type 2 subfamily.</text>
</comment>
<gene>
    <name evidence="11" type="primary">gshA_2</name>
    <name evidence="11" type="ORF">Cva_01544</name>
</gene>
<accession>A0A0K8MG41</accession>
<dbReference type="GO" id="GO:0006750">
    <property type="term" value="P:glutathione biosynthetic process"/>
    <property type="evidence" value="ECO:0007669"/>
    <property type="project" value="UniProtKB-UniRule"/>
</dbReference>
<keyword evidence="7 10" id="KW-0067">ATP-binding</keyword>
<dbReference type="InterPro" id="IPR011556">
    <property type="entry name" value="Glut_cys_lig_pln_type"/>
</dbReference>
<comment type="similarity">
    <text evidence="10">Belongs to the glutamate--cysteine ligase type 2 family. EgtA subfamily.</text>
</comment>
<evidence type="ECO:0000256" key="3">
    <source>
        <dbReference type="ARBA" id="ARBA00011153"/>
    </source>
</evidence>
<dbReference type="EC" id="6.3.2.2" evidence="10"/>
<evidence type="ECO:0000256" key="1">
    <source>
        <dbReference type="ARBA" id="ARBA00005006"/>
    </source>
</evidence>
<comment type="function">
    <text evidence="10">Catalyzes the synthesis of gamma-glutamylcysteine (gamma-GC).</text>
</comment>
<keyword evidence="9" id="KW-1015">Disulfide bond</keyword>
<keyword evidence="12" id="KW-1185">Reference proteome</keyword>
<organism evidence="11 12">
    <name type="scientific">Caedimonas varicaedens</name>
    <dbReference type="NCBI Taxonomy" id="1629334"/>
    <lineage>
        <taxon>Bacteria</taxon>
        <taxon>Pseudomonadati</taxon>
        <taxon>Pseudomonadota</taxon>
        <taxon>Alphaproteobacteria</taxon>
        <taxon>Holosporales</taxon>
        <taxon>Caedimonadaceae</taxon>
        <taxon>Caedimonas</taxon>
    </lineage>
</organism>
<dbReference type="EMBL" id="BBVC01000099">
    <property type="protein sequence ID" value="GAO98874.1"/>
    <property type="molecule type" value="Genomic_DNA"/>
</dbReference>
<evidence type="ECO:0000256" key="6">
    <source>
        <dbReference type="ARBA" id="ARBA00022741"/>
    </source>
</evidence>
<dbReference type="STRING" id="1629334.Cva_01544"/>
<proteinExistence type="inferred from homology"/>
<evidence type="ECO:0000256" key="5">
    <source>
        <dbReference type="ARBA" id="ARBA00022684"/>
    </source>
</evidence>
<dbReference type="InterPro" id="IPR006336">
    <property type="entry name" value="GCS2"/>
</dbReference>
<dbReference type="GO" id="GO:0004357">
    <property type="term" value="F:glutamate-cysteine ligase activity"/>
    <property type="evidence" value="ECO:0007669"/>
    <property type="project" value="UniProtKB-UniRule"/>
</dbReference>
<protein>
    <recommendedName>
        <fullName evidence="10">Glutamate--cysteine ligase</fullName>
        <ecNumber evidence="10">6.3.2.2</ecNumber>
    </recommendedName>
</protein>
<evidence type="ECO:0000313" key="12">
    <source>
        <dbReference type="Proteomes" id="UP000036771"/>
    </source>
</evidence>
<comment type="pathway">
    <text evidence="1">Sulfur metabolism; glutathione biosynthesis; glutathione from L-cysteine and L-glutamate: step 1/2.</text>
</comment>
<evidence type="ECO:0000256" key="4">
    <source>
        <dbReference type="ARBA" id="ARBA00022598"/>
    </source>
</evidence>
<keyword evidence="8" id="KW-0809">Transit peptide</keyword>
<dbReference type="NCBIfam" id="TIGR01436">
    <property type="entry name" value="glu_cys_lig_pln"/>
    <property type="match status" value="1"/>
</dbReference>
<dbReference type="Proteomes" id="UP000036771">
    <property type="component" value="Unassembled WGS sequence"/>
</dbReference>
<dbReference type="InterPro" id="IPR014746">
    <property type="entry name" value="Gln_synth/guanido_kin_cat_dom"/>
</dbReference>
<sequence length="446" mass="51080">MEKSPLTLSRDDLILDLSRSCKAATEFKIGVEHEKFIFKRSSLTRVPYQGGIETILQNLQQFGWKAVFEHKQLIALQKGSSFVSLEPAGQLELSGTPLFSLHETAQELHHHLQEVKSVLKPLGFIAVGLGCDPLSKQDDLPWMPKERYRIMRDYMPQKGRHGLDMMTNTCTVQVNLDFSSEEDMVRKFRVGLALQPLVTALFANSSLSQGRPNGFESYRRFIWQHTDPDRCGLLDFVFDASMGFERYVDYMLDVPMYFVYRNGQYIPAAGQSFRDFLKGVLPAWPGHFPTLQDWHDHLTVAFPEVRLKHYLEMRGADGGLERHINALPAFWTGLLYDEESLSAACDLIREWKRPDLEILYERVTREGLSISLQGQSLRDIARVCLDLSHNGLKRRALKNQQGQDETIYLAYLEEIVHSGKTPAQKLVEDFQSTGANLREILEIHSF</sequence>
<evidence type="ECO:0000256" key="7">
    <source>
        <dbReference type="ARBA" id="ARBA00022840"/>
    </source>
</evidence>
<keyword evidence="5" id="KW-0317">Glutathione biosynthesis</keyword>
<evidence type="ECO:0000256" key="10">
    <source>
        <dbReference type="PIRNR" id="PIRNR017901"/>
    </source>
</evidence>
<dbReference type="Pfam" id="PF04107">
    <property type="entry name" value="GCS2"/>
    <property type="match status" value="1"/>
</dbReference>
<dbReference type="GO" id="GO:0005524">
    <property type="term" value="F:ATP binding"/>
    <property type="evidence" value="ECO:0007669"/>
    <property type="project" value="UniProtKB-UniRule"/>
</dbReference>
<dbReference type="AlphaFoldDB" id="A0A0K8MG41"/>
<comment type="catalytic activity">
    <reaction evidence="10">
        <text>L-cysteine + L-glutamate + ATP = gamma-L-glutamyl-L-cysteine + ADP + phosphate + H(+)</text>
        <dbReference type="Rhea" id="RHEA:13285"/>
        <dbReference type="ChEBI" id="CHEBI:15378"/>
        <dbReference type="ChEBI" id="CHEBI:29985"/>
        <dbReference type="ChEBI" id="CHEBI:30616"/>
        <dbReference type="ChEBI" id="CHEBI:35235"/>
        <dbReference type="ChEBI" id="CHEBI:43474"/>
        <dbReference type="ChEBI" id="CHEBI:58173"/>
        <dbReference type="ChEBI" id="CHEBI:456216"/>
        <dbReference type="EC" id="6.3.2.2"/>
    </reaction>
</comment>
<dbReference type="PANTHER" id="PTHR34378:SF1">
    <property type="entry name" value="GLUTAMATE--CYSTEINE LIGASE, CHLOROPLASTIC"/>
    <property type="match status" value="1"/>
</dbReference>
<evidence type="ECO:0000256" key="8">
    <source>
        <dbReference type="ARBA" id="ARBA00022946"/>
    </source>
</evidence>
<evidence type="ECO:0000313" key="11">
    <source>
        <dbReference type="EMBL" id="GAO98874.1"/>
    </source>
</evidence>
<keyword evidence="6 10" id="KW-0547">Nucleotide-binding</keyword>
<evidence type="ECO:0000256" key="2">
    <source>
        <dbReference type="ARBA" id="ARBA00010253"/>
    </source>
</evidence>
<dbReference type="Gene3D" id="3.30.590.20">
    <property type="match status" value="1"/>
</dbReference>
<dbReference type="OrthoDB" id="9780152at2"/>
<dbReference type="PANTHER" id="PTHR34378">
    <property type="entry name" value="GLUTAMATE--CYSTEINE LIGASE, CHLOROPLASTIC"/>
    <property type="match status" value="1"/>
</dbReference>
<reference evidence="11 12" key="1">
    <citation type="submission" date="2015-03" db="EMBL/GenBank/DDBJ databases">
        <title>Caedibacter varicaedens, whole genome shotgun sequence.</title>
        <authorList>
            <person name="Suzuki H."/>
            <person name="Dapper A.L."/>
            <person name="Gibson A.K."/>
            <person name="Jackson C."/>
            <person name="Lee H."/>
            <person name="Pejaver V.R."/>
            <person name="Doak T."/>
            <person name="Lynch M."/>
        </authorList>
    </citation>
    <scope>NUCLEOTIDE SEQUENCE [LARGE SCALE GENOMIC DNA]</scope>
</reference>
<evidence type="ECO:0000256" key="9">
    <source>
        <dbReference type="ARBA" id="ARBA00023157"/>
    </source>
</evidence>
<name>A0A0K8MG41_9PROT</name>
<dbReference type="InterPro" id="IPR035434">
    <property type="entry name" value="GCL_bact_plant"/>
</dbReference>
<comment type="subunit">
    <text evidence="3">Homodimer or monomer when oxidized or reduced, respectively.</text>
</comment>
<keyword evidence="4 10" id="KW-0436">Ligase</keyword>
<comment type="caution">
    <text evidence="11">The sequence shown here is derived from an EMBL/GenBank/DDBJ whole genome shotgun (WGS) entry which is preliminary data.</text>
</comment>
<dbReference type="SUPFAM" id="SSF55931">
    <property type="entry name" value="Glutamine synthetase/guanido kinase"/>
    <property type="match status" value="1"/>
</dbReference>
<dbReference type="PIRSF" id="PIRSF017901">
    <property type="entry name" value="GCL"/>
    <property type="match status" value="1"/>
</dbReference>